<dbReference type="PROSITE" id="PS00108">
    <property type="entry name" value="PROTEIN_KINASE_ST"/>
    <property type="match status" value="1"/>
</dbReference>
<sequence>MTRNSEDSFPFNDRPRDTPQNQGTIQHVKEATMDHHTEELNCQDDERPKFKRIPELSVYTSEYDTMQDEFLTHCPEGLLLLSLEVDDVLKIEYLNQAAANMLDSSVSELQSRSIKRTESVLPEEIWTSSYTCILEKEQTEGLIQQRTRCAHYRMRRSQVPGRLLLYLQQLPPMPLYLEGLLSVEDQQWAILLQDACGISARLIRWDEKNDISTCIRQTLSSRDATFTGELDVWPLAFNRWRDRVDVKTLYRGHKQLVRENTTLDRGRELYYSCTILYVGRDGDDHHHLVISLDEVSVQDEHSSSLPMNERSNKKQLTSAWTDASEPAKEKRDQTLQNMRGIYNYCKGRMTGSLDMNVLSVFRTTCDQLEEDFANIHTDDEQEVSSQWKKKRSLSQYKMIDYMKKGSAYSVARARDHKGNNFVIKSIKKGEETAMCLSSMKEVEILRNLSHPNVLKLIEAIQTPSHYHLVTEFVQGVTLERYIKERKSAMRQNEVKCLFNQLAEGLAYCHKRGVSHRDVKPANVMVGNGGRVCLIDFGLSNYSSFCSTYCGTLLNNSPEMLNGQEYDGPSSDAWSAGVILFTLVIVNTDSSTTYIHQLTGKPPFSDVDVIMKGKVDLSEVVTMEAKDILSKLLSVDRRGRMTMIEYLKTAWSKTEGS</sequence>
<keyword evidence="3" id="KW-0547">Nucleotide-binding</keyword>
<dbReference type="GO" id="GO:0035556">
    <property type="term" value="P:intracellular signal transduction"/>
    <property type="evidence" value="ECO:0007669"/>
    <property type="project" value="TreeGrafter"/>
</dbReference>
<dbReference type="Pfam" id="PF00069">
    <property type="entry name" value="Pkinase"/>
    <property type="match status" value="1"/>
</dbReference>
<gene>
    <name evidence="8" type="ORF">PROFUN_00924</name>
</gene>
<keyword evidence="1" id="KW-0723">Serine/threonine-protein kinase</keyword>
<evidence type="ECO:0000256" key="6">
    <source>
        <dbReference type="SAM" id="MobiDB-lite"/>
    </source>
</evidence>
<dbReference type="InterPro" id="IPR008271">
    <property type="entry name" value="Ser/Thr_kinase_AS"/>
</dbReference>
<reference evidence="8 9" key="1">
    <citation type="journal article" date="2018" name="Genome Biol. Evol.">
        <title>Multiple Roots of Fruiting Body Formation in Amoebozoa.</title>
        <authorList>
            <person name="Hillmann F."/>
            <person name="Forbes G."/>
            <person name="Novohradska S."/>
            <person name="Ferling I."/>
            <person name="Riege K."/>
            <person name="Groth M."/>
            <person name="Westermann M."/>
            <person name="Marz M."/>
            <person name="Spaller T."/>
            <person name="Winckler T."/>
            <person name="Schaap P."/>
            <person name="Glockner G."/>
        </authorList>
    </citation>
    <scope>NUCLEOTIDE SEQUENCE [LARGE SCALE GENOMIC DNA]</scope>
    <source>
        <strain evidence="8 9">Jena</strain>
    </source>
</reference>
<feature type="domain" description="Protein kinase" evidence="7">
    <location>
        <begin position="396"/>
        <end position="651"/>
    </location>
</feature>
<comment type="caution">
    <text evidence="8">The sequence shown here is derived from an EMBL/GenBank/DDBJ whole genome shotgun (WGS) entry which is preliminary data.</text>
</comment>
<evidence type="ECO:0000256" key="5">
    <source>
        <dbReference type="ARBA" id="ARBA00022840"/>
    </source>
</evidence>
<keyword evidence="4 8" id="KW-0418">Kinase</keyword>
<dbReference type="Gene3D" id="1.10.510.10">
    <property type="entry name" value="Transferase(Phosphotransferase) domain 1"/>
    <property type="match status" value="1"/>
</dbReference>
<dbReference type="InterPro" id="IPR011009">
    <property type="entry name" value="Kinase-like_dom_sf"/>
</dbReference>
<evidence type="ECO:0000256" key="1">
    <source>
        <dbReference type="ARBA" id="ARBA00022527"/>
    </source>
</evidence>
<name>A0A2P6N489_9EUKA</name>
<accession>A0A2P6N489</accession>
<dbReference type="AlphaFoldDB" id="A0A2P6N489"/>
<dbReference type="InParanoid" id="A0A2P6N489"/>
<keyword evidence="2" id="KW-0808">Transferase</keyword>
<evidence type="ECO:0000256" key="4">
    <source>
        <dbReference type="ARBA" id="ARBA00022777"/>
    </source>
</evidence>
<evidence type="ECO:0000256" key="2">
    <source>
        <dbReference type="ARBA" id="ARBA00022679"/>
    </source>
</evidence>
<dbReference type="SMART" id="SM00220">
    <property type="entry name" value="S_TKc"/>
    <property type="match status" value="1"/>
</dbReference>
<dbReference type="STRING" id="1890364.A0A2P6N489"/>
<evidence type="ECO:0000313" key="9">
    <source>
        <dbReference type="Proteomes" id="UP000241769"/>
    </source>
</evidence>
<feature type="region of interest" description="Disordered" evidence="6">
    <location>
        <begin position="300"/>
        <end position="331"/>
    </location>
</feature>
<dbReference type="InterPro" id="IPR000719">
    <property type="entry name" value="Prot_kinase_dom"/>
</dbReference>
<dbReference type="PANTHER" id="PTHR24346">
    <property type="entry name" value="MAP/MICROTUBULE AFFINITY-REGULATING KINASE"/>
    <property type="match status" value="1"/>
</dbReference>
<dbReference type="GO" id="GO:0005524">
    <property type="term" value="F:ATP binding"/>
    <property type="evidence" value="ECO:0007669"/>
    <property type="project" value="UniProtKB-KW"/>
</dbReference>
<proteinExistence type="predicted"/>
<dbReference type="PROSITE" id="PS50011">
    <property type="entry name" value="PROTEIN_KINASE_DOM"/>
    <property type="match status" value="1"/>
</dbReference>
<evidence type="ECO:0000259" key="7">
    <source>
        <dbReference type="PROSITE" id="PS50011"/>
    </source>
</evidence>
<dbReference type="EMBL" id="MDYQ01000207">
    <property type="protein sequence ID" value="PRP78751.1"/>
    <property type="molecule type" value="Genomic_DNA"/>
</dbReference>
<dbReference type="GO" id="GO:0005737">
    <property type="term" value="C:cytoplasm"/>
    <property type="evidence" value="ECO:0007669"/>
    <property type="project" value="TreeGrafter"/>
</dbReference>
<keyword evidence="5" id="KW-0067">ATP-binding</keyword>
<dbReference type="OrthoDB" id="346907at2759"/>
<feature type="region of interest" description="Disordered" evidence="6">
    <location>
        <begin position="1"/>
        <end position="23"/>
    </location>
</feature>
<dbReference type="PANTHER" id="PTHR24346:SF82">
    <property type="entry name" value="KP78A-RELATED"/>
    <property type="match status" value="1"/>
</dbReference>
<evidence type="ECO:0000313" key="8">
    <source>
        <dbReference type="EMBL" id="PRP78751.1"/>
    </source>
</evidence>
<organism evidence="8 9">
    <name type="scientific">Planoprotostelium fungivorum</name>
    <dbReference type="NCBI Taxonomy" id="1890364"/>
    <lineage>
        <taxon>Eukaryota</taxon>
        <taxon>Amoebozoa</taxon>
        <taxon>Evosea</taxon>
        <taxon>Variosea</taxon>
        <taxon>Cavosteliida</taxon>
        <taxon>Cavosteliaceae</taxon>
        <taxon>Planoprotostelium</taxon>
    </lineage>
</organism>
<dbReference type="SUPFAM" id="SSF56112">
    <property type="entry name" value="Protein kinase-like (PK-like)"/>
    <property type="match status" value="1"/>
</dbReference>
<protein>
    <submittedName>
        <fullName evidence="8">Sperm motility kinase 2B</fullName>
    </submittedName>
</protein>
<dbReference type="GO" id="GO:0004674">
    <property type="term" value="F:protein serine/threonine kinase activity"/>
    <property type="evidence" value="ECO:0007669"/>
    <property type="project" value="UniProtKB-KW"/>
</dbReference>
<dbReference type="Proteomes" id="UP000241769">
    <property type="component" value="Unassembled WGS sequence"/>
</dbReference>
<keyword evidence="9" id="KW-1185">Reference proteome</keyword>
<evidence type="ECO:0000256" key="3">
    <source>
        <dbReference type="ARBA" id="ARBA00022741"/>
    </source>
</evidence>